<evidence type="ECO:0000256" key="2">
    <source>
        <dbReference type="SAM" id="MobiDB-lite"/>
    </source>
</evidence>
<gene>
    <name evidence="3" type="ORF">TTHERM_00877120</name>
</gene>
<feature type="region of interest" description="Disordered" evidence="2">
    <location>
        <begin position="287"/>
        <end position="381"/>
    </location>
</feature>
<dbReference type="HOGENOM" id="CLU_461956_0_0_1"/>
<sequence length="381" mass="43528">MGTCCGYVNQKQDREKTVYTGGSNREREIQDVLDKLNEENQNETRLHPQDKMDDQGETSSQRSFQYGSMLQNNIQSMIQNHGTMEQDENEKYKKEPFYGAEALGEYTAIQTQELNLQNIANEEVLPVQAEQIGLEVKEQKKLIATNSKELKELEKKKSDLNIIKQDTLQALNPNQKDILLRRASQQFEQQQSLLKQQQQQLIQQQQLLEKQHLIQQQLQQQLLAQQQQLQQVQSKQVNPQQANTAQQPQQQVVVTQPNSNAQAQQAQQNINDKNSNMQKAQMNLPQLKKPNSQPAASQSQPNSPLMSARGRKAENDVNSSFDSGSVKSVDKPRSIMKRRNNNDLNSSFNSDADSQKSKAKKKVKFKESAFKKTSKKKKSGY</sequence>
<feature type="compositionally biased region" description="Low complexity" evidence="2">
    <location>
        <begin position="240"/>
        <end position="268"/>
    </location>
</feature>
<feature type="compositionally biased region" description="Basic residues" evidence="2">
    <location>
        <begin position="372"/>
        <end position="381"/>
    </location>
</feature>
<feature type="compositionally biased region" description="Low complexity" evidence="2">
    <location>
        <begin position="342"/>
        <end position="352"/>
    </location>
</feature>
<evidence type="ECO:0000313" key="4">
    <source>
        <dbReference type="Proteomes" id="UP000009168"/>
    </source>
</evidence>
<feature type="compositionally biased region" description="Low complexity" evidence="2">
    <location>
        <begin position="290"/>
        <end position="304"/>
    </location>
</feature>
<keyword evidence="1" id="KW-0175">Coiled coil</keyword>
<feature type="coiled-coil region" evidence="1">
    <location>
        <begin position="136"/>
        <end position="235"/>
    </location>
</feature>
<evidence type="ECO:0000313" key="3">
    <source>
        <dbReference type="EMBL" id="EAR95817.3"/>
    </source>
</evidence>
<feature type="compositionally biased region" description="Basic and acidic residues" evidence="2">
    <location>
        <begin position="34"/>
        <end position="54"/>
    </location>
</feature>
<dbReference type="RefSeq" id="XP_001016062.3">
    <property type="nucleotide sequence ID" value="XM_001016062.3"/>
</dbReference>
<dbReference type="EMBL" id="GG662702">
    <property type="protein sequence ID" value="EAR95817.3"/>
    <property type="molecule type" value="Genomic_DNA"/>
</dbReference>
<dbReference type="GeneID" id="7846538"/>
<name>Q23H30_TETTS</name>
<reference evidence="4" key="1">
    <citation type="journal article" date="2006" name="PLoS Biol.">
        <title>Macronuclear genome sequence of the ciliate Tetrahymena thermophila, a model eukaryote.</title>
        <authorList>
            <person name="Eisen J.A."/>
            <person name="Coyne R.S."/>
            <person name="Wu M."/>
            <person name="Wu D."/>
            <person name="Thiagarajan M."/>
            <person name="Wortman J.R."/>
            <person name="Badger J.H."/>
            <person name="Ren Q."/>
            <person name="Amedeo P."/>
            <person name="Jones K.M."/>
            <person name="Tallon L.J."/>
            <person name="Delcher A.L."/>
            <person name="Salzberg S.L."/>
            <person name="Silva J.C."/>
            <person name="Haas B.J."/>
            <person name="Majoros W.H."/>
            <person name="Farzad M."/>
            <person name="Carlton J.M."/>
            <person name="Smith R.K. Jr."/>
            <person name="Garg J."/>
            <person name="Pearlman R.E."/>
            <person name="Karrer K.M."/>
            <person name="Sun L."/>
            <person name="Manning G."/>
            <person name="Elde N.C."/>
            <person name="Turkewitz A.P."/>
            <person name="Asai D.J."/>
            <person name="Wilkes D.E."/>
            <person name="Wang Y."/>
            <person name="Cai H."/>
            <person name="Collins K."/>
            <person name="Stewart B.A."/>
            <person name="Lee S.R."/>
            <person name="Wilamowska K."/>
            <person name="Weinberg Z."/>
            <person name="Ruzzo W.L."/>
            <person name="Wloga D."/>
            <person name="Gaertig J."/>
            <person name="Frankel J."/>
            <person name="Tsao C.-C."/>
            <person name="Gorovsky M.A."/>
            <person name="Keeling P.J."/>
            <person name="Waller R.F."/>
            <person name="Patron N.J."/>
            <person name="Cherry J.M."/>
            <person name="Stover N.A."/>
            <person name="Krieger C.J."/>
            <person name="del Toro C."/>
            <person name="Ryder H.F."/>
            <person name="Williamson S.C."/>
            <person name="Barbeau R.A."/>
            <person name="Hamilton E.P."/>
            <person name="Orias E."/>
        </authorList>
    </citation>
    <scope>NUCLEOTIDE SEQUENCE [LARGE SCALE GENOMIC DNA]</scope>
    <source>
        <strain evidence="4">SB210</strain>
    </source>
</reference>
<protein>
    <submittedName>
        <fullName evidence="3">Uncharacterized protein</fullName>
    </submittedName>
</protein>
<accession>Q23H30</accession>
<keyword evidence="4" id="KW-1185">Reference proteome</keyword>
<dbReference type="Proteomes" id="UP000009168">
    <property type="component" value="Unassembled WGS sequence"/>
</dbReference>
<feature type="compositionally biased region" description="Polar residues" evidence="2">
    <location>
        <begin position="316"/>
        <end position="326"/>
    </location>
</feature>
<dbReference type="AlphaFoldDB" id="Q23H30"/>
<organism evidence="3 4">
    <name type="scientific">Tetrahymena thermophila (strain SB210)</name>
    <dbReference type="NCBI Taxonomy" id="312017"/>
    <lineage>
        <taxon>Eukaryota</taxon>
        <taxon>Sar</taxon>
        <taxon>Alveolata</taxon>
        <taxon>Ciliophora</taxon>
        <taxon>Intramacronucleata</taxon>
        <taxon>Oligohymenophorea</taxon>
        <taxon>Hymenostomatida</taxon>
        <taxon>Tetrahymenina</taxon>
        <taxon>Tetrahymenidae</taxon>
        <taxon>Tetrahymena</taxon>
    </lineage>
</organism>
<dbReference type="InParanoid" id="Q23H30"/>
<feature type="region of interest" description="Disordered" evidence="2">
    <location>
        <begin position="240"/>
        <end position="269"/>
    </location>
</feature>
<proteinExistence type="predicted"/>
<feature type="region of interest" description="Disordered" evidence="2">
    <location>
        <begin position="34"/>
        <end position="61"/>
    </location>
</feature>
<evidence type="ECO:0000256" key="1">
    <source>
        <dbReference type="SAM" id="Coils"/>
    </source>
</evidence>
<dbReference type="KEGG" id="tet:TTHERM_00877120"/>